<gene>
    <name evidence="2" type="ORF">SAMN05421786_104414</name>
</gene>
<name>A0A1N7P5G5_9FLAO</name>
<protein>
    <submittedName>
        <fullName evidence="2">Uncharacterized protein</fullName>
    </submittedName>
</protein>
<dbReference type="Proteomes" id="UP000186744">
    <property type="component" value="Unassembled WGS sequence"/>
</dbReference>
<evidence type="ECO:0000256" key="1">
    <source>
        <dbReference type="SAM" id="Phobius"/>
    </source>
</evidence>
<keyword evidence="1" id="KW-0812">Transmembrane</keyword>
<organism evidence="2 3">
    <name type="scientific">Chryseobacterium ureilyticum</name>
    <dbReference type="NCBI Taxonomy" id="373668"/>
    <lineage>
        <taxon>Bacteria</taxon>
        <taxon>Pseudomonadati</taxon>
        <taxon>Bacteroidota</taxon>
        <taxon>Flavobacteriia</taxon>
        <taxon>Flavobacteriales</taxon>
        <taxon>Weeksellaceae</taxon>
        <taxon>Chryseobacterium group</taxon>
        <taxon>Chryseobacterium</taxon>
    </lineage>
</organism>
<dbReference type="EMBL" id="FTOL01000004">
    <property type="protein sequence ID" value="SIT05875.1"/>
    <property type="molecule type" value="Genomic_DNA"/>
</dbReference>
<evidence type="ECO:0000313" key="3">
    <source>
        <dbReference type="Proteomes" id="UP000186744"/>
    </source>
</evidence>
<proteinExistence type="predicted"/>
<sequence length="157" mass="18446">MKRILKAFIIFVAIIGMLFLWYDQSRSFFKATNGKSITMWKRYGGTCYLVPGKYYGVTKPKDGYIETSNRSYLTLYYSNKLPNFILLRQESNYDYKAYNSIDKKYLFEDYTSNKEKYKPIIYKENAEKFSDVNKDASFLSINILEGYATDGTGKTQR</sequence>
<dbReference type="AlphaFoldDB" id="A0A1N7P5G5"/>
<dbReference type="OrthoDB" id="1495699at2"/>
<dbReference type="RefSeq" id="WP_139329283.1">
    <property type="nucleotide sequence ID" value="NZ_FTOL01000004.1"/>
</dbReference>
<feature type="transmembrane region" description="Helical" evidence="1">
    <location>
        <begin position="5"/>
        <end position="22"/>
    </location>
</feature>
<keyword evidence="3" id="KW-1185">Reference proteome</keyword>
<evidence type="ECO:0000313" key="2">
    <source>
        <dbReference type="EMBL" id="SIT05875.1"/>
    </source>
</evidence>
<keyword evidence="1" id="KW-0472">Membrane</keyword>
<accession>A0A1N7P5G5</accession>
<dbReference type="STRING" id="373668.SAMN05421786_104414"/>
<keyword evidence="1" id="KW-1133">Transmembrane helix</keyword>
<reference evidence="3" key="1">
    <citation type="submission" date="2017-01" db="EMBL/GenBank/DDBJ databases">
        <authorList>
            <person name="Varghese N."/>
            <person name="Submissions S."/>
        </authorList>
    </citation>
    <scope>NUCLEOTIDE SEQUENCE [LARGE SCALE GENOMIC DNA]</scope>
    <source>
        <strain evidence="3">DSM 18017</strain>
    </source>
</reference>